<name>A0A068SZU7_NEOGA</name>
<sequence length="63" mass="7130">MPNTRRNVVARHSRVRVSCEMLPARLNRIENSISCDYVFNGNVGPDFDQVLIGTVCADNRKHS</sequence>
<dbReference type="eggNOG" id="ENOG50312R5">
    <property type="taxonomic scope" value="Bacteria"/>
</dbReference>
<evidence type="ECO:0000313" key="2">
    <source>
        <dbReference type="Proteomes" id="UP000028181"/>
    </source>
</evidence>
<dbReference type="AlphaFoldDB" id="A0A068SZU7"/>
<geneLocation type="plasmid" evidence="2">
    <name>II</name>
</geneLocation>
<evidence type="ECO:0000313" key="1">
    <source>
        <dbReference type="EMBL" id="CDN51693.1"/>
    </source>
</evidence>
<dbReference type="EMBL" id="HG938354">
    <property type="protein sequence ID" value="CDN51693.1"/>
    <property type="molecule type" value="Genomic_DNA"/>
</dbReference>
<reference evidence="2" key="1">
    <citation type="journal article" date="2014" name="BMC Genomics">
        <title>Genome sequencing of two Neorhizobium galegae strains reveals a noeT gene responsible for the unusual acetylation of the nodulation factors.</title>
        <authorList>
            <person name="Osterman J."/>
            <person name="Marsh J."/>
            <person name="Laine P.K."/>
            <person name="Zeng Z."/>
            <person name="Alatalo E."/>
            <person name="Sullivan J.T."/>
            <person name="Young J.P."/>
            <person name="Thomas-Oates J."/>
            <person name="Paulin L."/>
            <person name="Lindstrom K."/>
        </authorList>
    </citation>
    <scope>NUCLEOTIDE SEQUENCE [LARGE SCALE GENOMIC DNA]</scope>
    <source>
        <strain evidence="2">HAMBI 540</strain>
    </source>
</reference>
<accession>A0A068SZU7</accession>
<gene>
    <name evidence="1" type="ORF">RG540_PA10170</name>
</gene>
<keyword evidence="1" id="KW-0614">Plasmid</keyword>
<dbReference type="KEGG" id="ngg:RG540_PA10170"/>
<keyword evidence="2" id="KW-1185">Reference proteome</keyword>
<dbReference type="HOGENOM" id="CLU_2881266_0_0_5"/>
<proteinExistence type="predicted"/>
<organism evidence="1 2">
    <name type="scientific">Neorhizobium galegae bv. orientalis str. HAMBI 540</name>
    <dbReference type="NCBI Taxonomy" id="1028800"/>
    <lineage>
        <taxon>Bacteria</taxon>
        <taxon>Pseudomonadati</taxon>
        <taxon>Pseudomonadota</taxon>
        <taxon>Alphaproteobacteria</taxon>
        <taxon>Hyphomicrobiales</taxon>
        <taxon>Rhizobiaceae</taxon>
        <taxon>Rhizobium/Agrobacterium group</taxon>
        <taxon>Neorhizobium</taxon>
    </lineage>
</organism>
<dbReference type="PATRIC" id="fig|1028800.3.peg.5651"/>
<protein>
    <submittedName>
        <fullName evidence="1">Uncharacterized protein</fullName>
    </submittedName>
</protein>
<dbReference type="Proteomes" id="UP000028181">
    <property type="component" value="Plasmid pHAMBI540a"/>
</dbReference>